<dbReference type="PANTHER" id="PTHR33608:SF3">
    <property type="entry name" value="SLR2013 PROTEIN"/>
    <property type="match status" value="1"/>
</dbReference>
<feature type="transmembrane region" description="Helical" evidence="1">
    <location>
        <begin position="43"/>
        <end position="60"/>
    </location>
</feature>
<evidence type="ECO:0000313" key="3">
    <source>
        <dbReference type="EMBL" id="RNI28820.1"/>
    </source>
</evidence>
<evidence type="ECO:0000256" key="1">
    <source>
        <dbReference type="SAM" id="Phobius"/>
    </source>
</evidence>
<dbReference type="SUPFAM" id="SSF53300">
    <property type="entry name" value="vWA-like"/>
    <property type="match status" value="1"/>
</dbReference>
<keyword evidence="1" id="KW-1133">Transmembrane helix</keyword>
<keyword evidence="4" id="KW-1185">Reference proteome</keyword>
<dbReference type="InterPro" id="IPR002881">
    <property type="entry name" value="DUF58"/>
</dbReference>
<gene>
    <name evidence="3" type="ORF">EFB08_09340</name>
</gene>
<dbReference type="OrthoDB" id="845740at2"/>
<protein>
    <submittedName>
        <fullName evidence="3">DUF58 domain-containing protein</fullName>
    </submittedName>
</protein>
<comment type="caution">
    <text evidence="3">The sequence shown here is derived from an EMBL/GenBank/DDBJ whole genome shotgun (WGS) entry which is preliminary data.</text>
</comment>
<keyword evidence="1" id="KW-0472">Membrane</keyword>
<proteinExistence type="predicted"/>
<evidence type="ECO:0000259" key="2">
    <source>
        <dbReference type="Pfam" id="PF01882"/>
    </source>
</evidence>
<feature type="transmembrane region" description="Helical" evidence="1">
    <location>
        <begin position="16"/>
        <end position="37"/>
    </location>
</feature>
<dbReference type="PANTHER" id="PTHR33608">
    <property type="entry name" value="BLL2464 PROTEIN"/>
    <property type="match status" value="1"/>
</dbReference>
<dbReference type="AlphaFoldDB" id="A0A3M9MTI0"/>
<keyword evidence="1" id="KW-0812">Transmembrane</keyword>
<dbReference type="InterPro" id="IPR036465">
    <property type="entry name" value="vWFA_dom_sf"/>
</dbReference>
<dbReference type="Pfam" id="PF01882">
    <property type="entry name" value="DUF58"/>
    <property type="match status" value="1"/>
</dbReference>
<dbReference type="EMBL" id="RJJD01000004">
    <property type="protein sequence ID" value="RNI28820.1"/>
    <property type="molecule type" value="Genomic_DNA"/>
</dbReference>
<reference evidence="3 4" key="1">
    <citation type="submission" date="2018-11" db="EMBL/GenBank/DDBJ databases">
        <title>Rufibacter latericius sp. nov., isolated from water in Baiyang Lake.</title>
        <authorList>
            <person name="Yang Y."/>
        </authorList>
    </citation>
    <scope>NUCLEOTIDE SEQUENCE [LARGE SCALE GENOMIC DNA]</scope>
    <source>
        <strain evidence="3 4">R-22-1c-1</strain>
    </source>
</reference>
<evidence type="ECO:0000313" key="4">
    <source>
        <dbReference type="Proteomes" id="UP000272117"/>
    </source>
</evidence>
<name>A0A3M9MTI0_9BACT</name>
<feature type="domain" description="DUF58" evidence="2">
    <location>
        <begin position="208"/>
        <end position="376"/>
    </location>
</feature>
<accession>A0A3M9MTI0</accession>
<organism evidence="3 4">
    <name type="scientific">Rufibacter latericius</name>
    <dbReference type="NCBI Taxonomy" id="2487040"/>
    <lineage>
        <taxon>Bacteria</taxon>
        <taxon>Pseudomonadati</taxon>
        <taxon>Bacteroidota</taxon>
        <taxon>Cytophagia</taxon>
        <taxon>Cytophagales</taxon>
        <taxon>Hymenobacteraceae</taxon>
        <taxon>Rufibacter</taxon>
    </lineage>
</organism>
<dbReference type="Proteomes" id="UP000272117">
    <property type="component" value="Unassembled WGS sequence"/>
</dbReference>
<sequence length="447" mass="51665">MKALLSFYNRLYFTRYFYYAAAAGVGLFVLAFFFPAFLFLVKILLGVLVLFVAVDIAALFRPAEGVMASRSMQEKLSNGSENPVYLYVENRYPFSVRLEVLEELAFQFQKRDSSFQVQVPKGETHVIEYQLRPVQRGVYSFGATNVFVNGPLQLVRRRYRFGQGQQVPVYPSFIQMRQYELLAASQHLSALGIKKVRKMGHSAEFEQIRSYVAGDDQRTINWKASARKAELMVNHYQEEKSQQVYCLIDKGRVMEMPFAGLSLLDYAINASLVLSNVALRKEDKAGLITFSDQIGSMLPAERRASQLQKILEVLYNQTTRFQETDFQRLYVTVRTKIKQRSLLLLFTNFETLNGAKRQLPYLRKLAKHHLVLVVFFENTETRELLEKPAQNMEEIYLKAIAEKFAYEKRQIVKEFTLHGIHSVLTPPDQLTVNTINKYLEFKSRGLL</sequence>